<evidence type="ECO:0000313" key="2">
    <source>
        <dbReference type="Proteomes" id="UP001154420"/>
    </source>
</evidence>
<organism evidence="1 2">
    <name type="scientific">Parablautia muri</name>
    <dbReference type="NCBI Taxonomy" id="2320879"/>
    <lineage>
        <taxon>Bacteria</taxon>
        <taxon>Bacillati</taxon>
        <taxon>Bacillota</taxon>
        <taxon>Clostridia</taxon>
        <taxon>Lachnospirales</taxon>
        <taxon>Lachnospiraceae</taxon>
        <taxon>Parablautia</taxon>
    </lineage>
</organism>
<reference evidence="1" key="1">
    <citation type="submission" date="2018-09" db="EMBL/GenBank/DDBJ databases">
        <title>Murine metabolic-syndrome-specific gut microbial biobank.</title>
        <authorList>
            <person name="Liu C."/>
        </authorList>
    </citation>
    <scope>NUCLEOTIDE SEQUENCE</scope>
    <source>
        <strain evidence="1">D42-62</strain>
    </source>
</reference>
<dbReference type="OrthoDB" id="9806464at2"/>
<dbReference type="Proteomes" id="UP001154420">
    <property type="component" value="Unassembled WGS sequence"/>
</dbReference>
<dbReference type="Pfam" id="PF08757">
    <property type="entry name" value="CotH"/>
    <property type="match status" value="1"/>
</dbReference>
<evidence type="ECO:0008006" key="3">
    <source>
        <dbReference type="Google" id="ProtNLM"/>
    </source>
</evidence>
<dbReference type="InterPro" id="IPR026876">
    <property type="entry name" value="Fn3_assoc_repeat"/>
</dbReference>
<dbReference type="RefSeq" id="WP_160558374.1">
    <property type="nucleotide sequence ID" value="NZ_QZDT01000001.1"/>
</dbReference>
<accession>A0A9X5GQ00</accession>
<evidence type="ECO:0000313" key="1">
    <source>
        <dbReference type="EMBL" id="NBJ91298.1"/>
    </source>
</evidence>
<keyword evidence="2" id="KW-1185">Reference proteome</keyword>
<name>A0A9X5GQ00_9FIRM</name>
<sequence length="572" mass="66593">MKFRARKKRFFAAGSVLVAALLILFEMSWAKSNGTAPNEESLRVFFSRESGFYEDEFELELEAKAGTIYYTLDGSLPDKSSAKYENPILITDATQKDNIYSMIRDVSVGLDKELVDKVSTLEPGPGYEVPNYKIDKATVVRAALYDGAGQCRDIKTATYFVGFSDKDGYDGMNILSLVTDPSNLFDYETGIYVTGKAYDDYKREYRDKGIYIFRESYWSQWLANYKNRGIKWERKAVCQFFDSSGQPVLAQECGIRIHGVSTRAYNPKSLNLYARKEYDGNKYFEADFFGTGYLPSTLTLFQGGNDLRMKVKDYLISSVIQDLEVSAMNYQPYVMFLNGEYWGVYWLCEKYDARYLEYYYGVDKDNVIMIKGGELAEGEEEDFKYYRKMVDFCSESDLTKDENYNKVCQMIDMESYIDYFAAMLYTAREGDWPFPNYACWRVKKEEDGAYGDGKWRWMVFDLNSEGFNPNLDTIDLAMGADGMFRNLMTNATFRRQLIHRIEELEETVFEVGAMEERVDGYREFISEAMRENDRRFYNDDSLAVFDAEIEEFRSFFYKRKEYLASILNSYID</sequence>
<dbReference type="Pfam" id="PF13287">
    <property type="entry name" value="Fn3_assoc"/>
    <property type="match status" value="1"/>
</dbReference>
<comment type="caution">
    <text evidence="1">The sequence shown here is derived from an EMBL/GenBank/DDBJ whole genome shotgun (WGS) entry which is preliminary data.</text>
</comment>
<dbReference type="AlphaFoldDB" id="A0A9X5GQ00"/>
<dbReference type="EMBL" id="QZDT01000001">
    <property type="protein sequence ID" value="NBJ91298.1"/>
    <property type="molecule type" value="Genomic_DNA"/>
</dbReference>
<dbReference type="InterPro" id="IPR014867">
    <property type="entry name" value="Spore_coat_CotH_CotH2/3/7"/>
</dbReference>
<protein>
    <recommendedName>
        <fullName evidence="3">Spore coat protein CotH</fullName>
    </recommendedName>
</protein>
<proteinExistence type="predicted"/>
<gene>
    <name evidence="1" type="ORF">D5281_01535</name>
</gene>